<dbReference type="GO" id="GO:0010181">
    <property type="term" value="F:FMN binding"/>
    <property type="evidence" value="ECO:0007669"/>
    <property type="project" value="InterPro"/>
</dbReference>
<dbReference type="InterPro" id="IPR051799">
    <property type="entry name" value="NADH_flavin_oxidoreductase"/>
</dbReference>
<feature type="domain" description="NADH:flavin oxidoreductase/NADH oxidase N-terminal" evidence="3">
    <location>
        <begin position="4"/>
        <end position="256"/>
    </location>
</feature>
<dbReference type="Gene3D" id="3.20.20.70">
    <property type="entry name" value="Aldolase class I"/>
    <property type="match status" value="1"/>
</dbReference>
<evidence type="ECO:0000256" key="1">
    <source>
        <dbReference type="ARBA" id="ARBA00022630"/>
    </source>
</evidence>
<gene>
    <name evidence="4" type="ORF">LCGC14_3129190</name>
</gene>
<organism evidence="4">
    <name type="scientific">marine sediment metagenome</name>
    <dbReference type="NCBI Taxonomy" id="412755"/>
    <lineage>
        <taxon>unclassified sequences</taxon>
        <taxon>metagenomes</taxon>
        <taxon>ecological metagenomes</taxon>
    </lineage>
</organism>
<reference evidence="4" key="1">
    <citation type="journal article" date="2015" name="Nature">
        <title>Complex archaea that bridge the gap between prokaryotes and eukaryotes.</title>
        <authorList>
            <person name="Spang A."/>
            <person name="Saw J.H."/>
            <person name="Jorgensen S.L."/>
            <person name="Zaremba-Niedzwiedzka K."/>
            <person name="Martijn J."/>
            <person name="Lind A.E."/>
            <person name="van Eijk R."/>
            <person name="Schleper C."/>
            <person name="Guy L."/>
            <person name="Ettema T.J."/>
        </authorList>
    </citation>
    <scope>NUCLEOTIDE SEQUENCE</scope>
</reference>
<dbReference type="AlphaFoldDB" id="A0A0F8YPN0"/>
<keyword evidence="1" id="KW-0285">Flavoprotein</keyword>
<dbReference type="EMBL" id="LAZR01068234">
    <property type="protein sequence ID" value="KKK50021.1"/>
    <property type="molecule type" value="Genomic_DNA"/>
</dbReference>
<dbReference type="SUPFAM" id="SSF51395">
    <property type="entry name" value="FMN-linked oxidoreductases"/>
    <property type="match status" value="1"/>
</dbReference>
<accession>A0A0F8YPN0</accession>
<dbReference type="InterPro" id="IPR001155">
    <property type="entry name" value="OxRdtase_FMN_N"/>
</dbReference>
<sequence>MREIFESSEINGMELANRLVRSATWEGMCTDDGRPTDKLIDLYKALAAGGVGLIVTGYTFVRPEGKQMPGKMGLHTDDFAPDMKRMVDAVHAMSGKLCVQLVHAGGQTSQKVAGRQPLAPSAVEAAQYQGVEPEAMSKQDIAGVVAAFGQAAARAKDYGFDAVELHGAHGYLINQFLSPITNQRDDEYGGSLDNRARFMMEVYKSVRDAVGGAFPVMIKLTGADNLEGGLVVEDAVEAARKLDEAGIDAIEVSSGTPASGEEGPVRTKINKPEREAYILPLARRIKAA</sequence>
<protein>
    <recommendedName>
        <fullName evidence="3">NADH:flavin oxidoreductase/NADH oxidase N-terminal domain-containing protein</fullName>
    </recommendedName>
</protein>
<evidence type="ECO:0000313" key="4">
    <source>
        <dbReference type="EMBL" id="KKK50021.1"/>
    </source>
</evidence>
<dbReference type="PANTHER" id="PTHR43656">
    <property type="entry name" value="BINDING OXIDOREDUCTASE, PUTATIVE (AFU_ORTHOLOGUE AFUA_2G08260)-RELATED"/>
    <property type="match status" value="1"/>
</dbReference>
<dbReference type="CDD" id="cd02803">
    <property type="entry name" value="OYE_like_FMN_family"/>
    <property type="match status" value="1"/>
</dbReference>
<dbReference type="PANTHER" id="PTHR43656:SF2">
    <property type="entry name" value="BINDING OXIDOREDUCTASE, PUTATIVE (AFU_ORTHOLOGUE AFUA_2G08260)-RELATED"/>
    <property type="match status" value="1"/>
</dbReference>
<keyword evidence="2" id="KW-0560">Oxidoreductase</keyword>
<dbReference type="InterPro" id="IPR013785">
    <property type="entry name" value="Aldolase_TIM"/>
</dbReference>
<dbReference type="Pfam" id="PF00724">
    <property type="entry name" value="Oxidored_FMN"/>
    <property type="match status" value="1"/>
</dbReference>
<evidence type="ECO:0000259" key="3">
    <source>
        <dbReference type="Pfam" id="PF00724"/>
    </source>
</evidence>
<evidence type="ECO:0000256" key="2">
    <source>
        <dbReference type="ARBA" id="ARBA00023002"/>
    </source>
</evidence>
<feature type="non-terminal residue" evidence="4">
    <location>
        <position position="288"/>
    </location>
</feature>
<comment type="caution">
    <text evidence="4">The sequence shown here is derived from an EMBL/GenBank/DDBJ whole genome shotgun (WGS) entry which is preliminary data.</text>
</comment>
<proteinExistence type="predicted"/>
<dbReference type="GO" id="GO:0016491">
    <property type="term" value="F:oxidoreductase activity"/>
    <property type="evidence" value="ECO:0007669"/>
    <property type="project" value="UniProtKB-KW"/>
</dbReference>
<name>A0A0F8YPN0_9ZZZZ</name>